<proteinExistence type="predicted"/>
<evidence type="ECO:0000313" key="1">
    <source>
        <dbReference type="EMBL" id="EPG73707.1"/>
    </source>
</evidence>
<dbReference type="Proteomes" id="UP000014540">
    <property type="component" value="Unassembled WGS sequence"/>
</dbReference>
<evidence type="ECO:0000313" key="2">
    <source>
        <dbReference type="Proteomes" id="UP000014540"/>
    </source>
</evidence>
<reference evidence="1" key="1">
    <citation type="submission" date="2013-04" db="EMBL/GenBank/DDBJ databases">
        <authorList>
            <person name="Harkins D.M."/>
            <person name="Durkin A.S."/>
            <person name="Selengut J.D."/>
            <person name="Sanka R."/>
            <person name="DePew J."/>
            <person name="Purushe J."/>
            <person name="Ahmed A."/>
            <person name="van der Linden H."/>
            <person name="Goris M.G.A."/>
            <person name="Hartskeerl R.A."/>
            <person name="Vinetz J.M."/>
            <person name="Sutton G.G."/>
            <person name="Nelson W.C."/>
            <person name="Fouts D.E."/>
        </authorList>
    </citation>
    <scope>NUCLEOTIDE SEQUENCE [LARGE SCALE GENOMIC DNA]</scope>
    <source>
        <strain evidence="1">BUT 6</strain>
    </source>
</reference>
<comment type="caution">
    <text evidence="1">The sequence shown here is derived from an EMBL/GenBank/DDBJ whole genome shotgun (WGS) entry which is preliminary data.</text>
</comment>
<name>S3W035_9LEPT</name>
<sequence length="47" mass="5434">MNIEPRFRYSSTGISRFLLGKKGEICGEGITFLRRCFYFLGDLDRIG</sequence>
<dbReference type="STRING" id="1193011.LEP1GSC058_3884"/>
<keyword evidence="2" id="KW-1185">Reference proteome</keyword>
<organism evidence="1 2">
    <name type="scientific">Leptospira fainei serovar Hurstbridge str. BUT 6</name>
    <dbReference type="NCBI Taxonomy" id="1193011"/>
    <lineage>
        <taxon>Bacteria</taxon>
        <taxon>Pseudomonadati</taxon>
        <taxon>Spirochaetota</taxon>
        <taxon>Spirochaetia</taxon>
        <taxon>Leptospirales</taxon>
        <taxon>Leptospiraceae</taxon>
        <taxon>Leptospira</taxon>
    </lineage>
</organism>
<dbReference type="EMBL" id="AKWZ02000010">
    <property type="protein sequence ID" value="EPG73707.1"/>
    <property type="molecule type" value="Genomic_DNA"/>
</dbReference>
<accession>S3W035</accession>
<gene>
    <name evidence="1" type="ORF">LEP1GSC058_3884</name>
</gene>
<dbReference type="AlphaFoldDB" id="S3W035"/>
<protein>
    <submittedName>
        <fullName evidence="1">Uncharacterized protein</fullName>
    </submittedName>
</protein>